<protein>
    <submittedName>
        <fullName evidence="2">Uncharacterized protein</fullName>
    </submittedName>
</protein>
<keyword evidence="1" id="KW-1133">Transmembrane helix</keyword>
<feature type="transmembrane region" description="Helical" evidence="1">
    <location>
        <begin position="12"/>
        <end position="33"/>
    </location>
</feature>
<sequence>MVKEWINKGHGGLAVTMVSPWLFGNLLASRYTALKDRVSRHFKVCLLKGGLGNV</sequence>
<keyword evidence="3" id="KW-1185">Reference proteome</keyword>
<dbReference type="Proteomes" id="UP000006053">
    <property type="component" value="Chromosome"/>
</dbReference>
<keyword evidence="1" id="KW-0472">Membrane</keyword>
<organism evidence="2 3">
    <name type="scientific">Desulfitobacterium dehalogenans (strain ATCC 51507 / DSM 9161 / JW/IU-DC1)</name>
    <dbReference type="NCBI Taxonomy" id="756499"/>
    <lineage>
        <taxon>Bacteria</taxon>
        <taxon>Bacillati</taxon>
        <taxon>Bacillota</taxon>
        <taxon>Clostridia</taxon>
        <taxon>Eubacteriales</taxon>
        <taxon>Desulfitobacteriaceae</taxon>
        <taxon>Desulfitobacterium</taxon>
    </lineage>
</organism>
<keyword evidence="1" id="KW-0812">Transmembrane</keyword>
<evidence type="ECO:0000256" key="1">
    <source>
        <dbReference type="SAM" id="Phobius"/>
    </source>
</evidence>
<gene>
    <name evidence="2" type="ordered locus">Desde_1266</name>
</gene>
<dbReference type="STRING" id="756499.Desde_1266"/>
<dbReference type="EMBL" id="CP003348">
    <property type="protein sequence ID" value="AFL99695.1"/>
    <property type="molecule type" value="Genomic_DNA"/>
</dbReference>
<name>I4A6W1_DESDJ</name>
<proteinExistence type="predicted"/>
<reference evidence="2 3" key="2">
    <citation type="journal article" date="2015" name="J. Bacteriol.">
        <title>Genomic, proteomic, and biochemical analysis of the organohalide respiratory pathway in Desulfitobacterium dehalogenans.</title>
        <authorList>
            <person name="Kruse T."/>
            <person name="van de Pas B.A."/>
            <person name="Atteia A."/>
            <person name="Krab K."/>
            <person name="Hagen W.R."/>
            <person name="Goodwin L."/>
            <person name="Chain P."/>
            <person name="Boeren S."/>
            <person name="Maphosa F."/>
            <person name="Schraa G."/>
            <person name="de Vos W.M."/>
            <person name="van der Oost J."/>
            <person name="Smidt H."/>
            <person name="Stams A.J."/>
        </authorList>
    </citation>
    <scope>NUCLEOTIDE SEQUENCE [LARGE SCALE GENOMIC DNA]</scope>
    <source>
        <strain evidence="3">ATCC 51507 / DSM 9161 / JW/IU-DC1</strain>
    </source>
</reference>
<dbReference type="KEGG" id="ddh:Desde_1266"/>
<reference evidence="3" key="1">
    <citation type="submission" date="2012-06" db="EMBL/GenBank/DDBJ databases">
        <title>Complete sequence of Desulfitobacterium dehalogenans ATCC 51507.</title>
        <authorList>
            <person name="Lucas S."/>
            <person name="Han J."/>
            <person name="Lapidus A."/>
            <person name="Cheng J.-F."/>
            <person name="Goodwin L."/>
            <person name="Pitluck S."/>
            <person name="Peters L."/>
            <person name="Ovchinnikova G."/>
            <person name="Teshima H."/>
            <person name="Detter J.C."/>
            <person name="Han C."/>
            <person name="Tapia R."/>
            <person name="Land M."/>
            <person name="Hauser L."/>
            <person name="Kyrpides N."/>
            <person name="Ivanova N."/>
            <person name="Pagani I."/>
            <person name="Kruse T."/>
            <person name="de Vos W.M."/>
            <person name="Smidt H."/>
            <person name="Woyke T."/>
        </authorList>
    </citation>
    <scope>NUCLEOTIDE SEQUENCE [LARGE SCALE GENOMIC DNA]</scope>
    <source>
        <strain evidence="3">ATCC 51507 / DSM 9161 / JW/IU-DC1</strain>
    </source>
</reference>
<accession>I4A6W1</accession>
<evidence type="ECO:0000313" key="3">
    <source>
        <dbReference type="Proteomes" id="UP000006053"/>
    </source>
</evidence>
<evidence type="ECO:0000313" key="2">
    <source>
        <dbReference type="EMBL" id="AFL99695.1"/>
    </source>
</evidence>
<dbReference type="HOGENOM" id="CLU_3042688_0_0_9"/>
<dbReference type="AlphaFoldDB" id="I4A6W1"/>